<evidence type="ECO:0000313" key="7">
    <source>
        <dbReference type="EMBL" id="KAL3758118.1"/>
    </source>
</evidence>
<dbReference type="EMBL" id="JALLBG020000240">
    <property type="protein sequence ID" value="KAL3758118.1"/>
    <property type="molecule type" value="Genomic_DNA"/>
</dbReference>
<gene>
    <name evidence="7" type="ORF">ACHAWU_004199</name>
</gene>
<feature type="region of interest" description="Disordered" evidence="4">
    <location>
        <begin position="143"/>
        <end position="172"/>
    </location>
</feature>
<name>A0ABD3M2C7_9STRA</name>
<dbReference type="GO" id="GO:0005730">
    <property type="term" value="C:nucleolus"/>
    <property type="evidence" value="ECO:0007669"/>
    <property type="project" value="UniProtKB-SubCell"/>
</dbReference>
<sequence>MPPSSPNLRHPIGTTVTPGDRLALVATTKTMTLIAGNGTYIRQGHLYASLLGTVCATTTATATATTTTATTAAGGAGQEEECSSSQENISWIISIQPSSHSTIVGTTTCPRVNMIILGRITRVILPTHAMVDIVAIVPDENTTSNEYQRDSSMPEAPTLQSSPSSPSPQPKPFIIPLIEPYSGILRQQDLRPKSSLEIRIDDCYQSGDVILARILASGERDYILSTAEAELGVVQAICEKSGYRMEPVSWKEMQCPISLVREGRKVAKPRRR</sequence>
<keyword evidence="2" id="KW-0963">Cytoplasm</keyword>
<reference evidence="7 8" key="1">
    <citation type="submission" date="2024-10" db="EMBL/GenBank/DDBJ databases">
        <title>Updated reference genomes for cyclostephanoid diatoms.</title>
        <authorList>
            <person name="Roberts W.R."/>
            <person name="Alverson A.J."/>
        </authorList>
    </citation>
    <scope>NUCLEOTIDE SEQUENCE [LARGE SCALE GENOMIC DNA]</scope>
    <source>
        <strain evidence="7 8">AJA232-27</strain>
    </source>
</reference>
<protein>
    <recommendedName>
        <fullName evidence="9">Exosome complex component CSL4 C-terminal domain-containing protein</fullName>
    </recommendedName>
</protein>
<keyword evidence="8" id="KW-1185">Reference proteome</keyword>
<feature type="domain" description="Exosome complex component N-terminal" evidence="6">
    <location>
        <begin position="16"/>
        <end position="54"/>
    </location>
</feature>
<feature type="domain" description="Exosome complex component CSL4 C-terminal" evidence="5">
    <location>
        <begin position="110"/>
        <end position="215"/>
    </location>
</feature>
<keyword evidence="3" id="KW-0271">Exosome</keyword>
<dbReference type="GO" id="GO:0000178">
    <property type="term" value="C:exosome (RNase complex)"/>
    <property type="evidence" value="ECO:0007669"/>
    <property type="project" value="UniProtKB-KW"/>
</dbReference>
<dbReference type="Proteomes" id="UP001530293">
    <property type="component" value="Unassembled WGS sequence"/>
</dbReference>
<dbReference type="AlphaFoldDB" id="A0ABD3M2C7"/>
<accession>A0ABD3M2C7</accession>
<dbReference type="PANTHER" id="PTHR12686">
    <property type="entry name" value="3'-5' EXORIBONUCLEASE CSL4-RELATED"/>
    <property type="match status" value="1"/>
</dbReference>
<evidence type="ECO:0000259" key="5">
    <source>
        <dbReference type="Pfam" id="PF10447"/>
    </source>
</evidence>
<dbReference type="InterPro" id="IPR012340">
    <property type="entry name" value="NA-bd_OB-fold"/>
</dbReference>
<organism evidence="7 8">
    <name type="scientific">Discostella pseudostelligera</name>
    <dbReference type="NCBI Taxonomy" id="259834"/>
    <lineage>
        <taxon>Eukaryota</taxon>
        <taxon>Sar</taxon>
        <taxon>Stramenopiles</taxon>
        <taxon>Ochrophyta</taxon>
        <taxon>Bacillariophyta</taxon>
        <taxon>Coscinodiscophyceae</taxon>
        <taxon>Thalassiosirophycidae</taxon>
        <taxon>Stephanodiscales</taxon>
        <taxon>Stephanodiscaceae</taxon>
        <taxon>Discostella</taxon>
    </lineage>
</organism>
<dbReference type="InterPro" id="IPR039771">
    <property type="entry name" value="Csl4"/>
</dbReference>
<dbReference type="Pfam" id="PF14382">
    <property type="entry name" value="ECR1_N"/>
    <property type="match status" value="1"/>
</dbReference>
<dbReference type="PANTHER" id="PTHR12686:SF8">
    <property type="entry name" value="EXOSOME COMPLEX COMPONENT CSL4"/>
    <property type="match status" value="1"/>
</dbReference>
<comment type="caution">
    <text evidence="7">The sequence shown here is derived from an EMBL/GenBank/DDBJ whole genome shotgun (WGS) entry which is preliminary data.</text>
</comment>
<dbReference type="SUPFAM" id="SSF110324">
    <property type="entry name" value="Ribosomal L27 protein-like"/>
    <property type="match status" value="1"/>
</dbReference>
<dbReference type="Gene3D" id="2.40.50.100">
    <property type="match status" value="1"/>
</dbReference>
<evidence type="ECO:0000256" key="4">
    <source>
        <dbReference type="SAM" id="MobiDB-lite"/>
    </source>
</evidence>
<comment type="subcellular location">
    <subcellularLocation>
        <location evidence="1">Nucleus</location>
        <location evidence="1">Nucleolus</location>
    </subcellularLocation>
</comment>
<dbReference type="InterPro" id="IPR025721">
    <property type="entry name" value="Exosome_cplx_N_dom"/>
</dbReference>
<dbReference type="Gene3D" id="2.40.50.140">
    <property type="entry name" value="Nucleic acid-binding proteins"/>
    <property type="match status" value="1"/>
</dbReference>
<evidence type="ECO:0000259" key="6">
    <source>
        <dbReference type="Pfam" id="PF14382"/>
    </source>
</evidence>
<dbReference type="InterPro" id="IPR019495">
    <property type="entry name" value="EXOSC1_C"/>
</dbReference>
<evidence type="ECO:0008006" key="9">
    <source>
        <dbReference type="Google" id="ProtNLM"/>
    </source>
</evidence>
<dbReference type="Pfam" id="PF10447">
    <property type="entry name" value="EXOSC1"/>
    <property type="match status" value="1"/>
</dbReference>
<evidence type="ECO:0000256" key="2">
    <source>
        <dbReference type="ARBA" id="ARBA00022490"/>
    </source>
</evidence>
<evidence type="ECO:0000256" key="1">
    <source>
        <dbReference type="ARBA" id="ARBA00004604"/>
    </source>
</evidence>
<dbReference type="SUPFAM" id="SSF50249">
    <property type="entry name" value="Nucleic acid-binding proteins"/>
    <property type="match status" value="1"/>
</dbReference>
<evidence type="ECO:0000256" key="3">
    <source>
        <dbReference type="ARBA" id="ARBA00022835"/>
    </source>
</evidence>
<proteinExistence type="predicted"/>
<evidence type="ECO:0000313" key="8">
    <source>
        <dbReference type="Proteomes" id="UP001530293"/>
    </source>
</evidence>